<feature type="chain" id="PRO_5037963310" description="Peptidase C51 domain-containing protein" evidence="2">
    <location>
        <begin position="40"/>
        <end position="242"/>
    </location>
</feature>
<evidence type="ECO:0000256" key="1">
    <source>
        <dbReference type="SAM" id="MobiDB-lite"/>
    </source>
</evidence>
<dbReference type="Proteomes" id="UP000634011">
    <property type="component" value="Unassembled WGS sequence"/>
</dbReference>
<dbReference type="EMBL" id="JACOFV010000009">
    <property type="protein sequence ID" value="MBC3862560.1"/>
    <property type="molecule type" value="Genomic_DNA"/>
</dbReference>
<accession>A0A923KL29</accession>
<keyword evidence="4" id="KW-1185">Reference proteome</keyword>
<evidence type="ECO:0000313" key="3">
    <source>
        <dbReference type="EMBL" id="MBC3862560.1"/>
    </source>
</evidence>
<dbReference type="Gene3D" id="3.90.1720.10">
    <property type="entry name" value="endopeptidase domain like (from Nostoc punctiforme)"/>
    <property type="match status" value="1"/>
</dbReference>
<reference evidence="3" key="1">
    <citation type="submission" date="2020-08" db="EMBL/GenBank/DDBJ databases">
        <title>Novel species isolated from subtropical streams in China.</title>
        <authorList>
            <person name="Lu H."/>
        </authorList>
    </citation>
    <scope>NUCLEOTIDE SEQUENCE</scope>
    <source>
        <strain evidence="3">KACC 12607</strain>
    </source>
</reference>
<gene>
    <name evidence="3" type="ORF">H8K32_10650</name>
</gene>
<proteinExistence type="predicted"/>
<protein>
    <recommendedName>
        <fullName evidence="5">Peptidase C51 domain-containing protein</fullName>
    </recommendedName>
</protein>
<evidence type="ECO:0000313" key="4">
    <source>
        <dbReference type="Proteomes" id="UP000634011"/>
    </source>
</evidence>
<comment type="caution">
    <text evidence="3">The sequence shown here is derived from an EMBL/GenBank/DDBJ whole genome shotgun (WGS) entry which is preliminary data.</text>
</comment>
<feature type="signal peptide" evidence="2">
    <location>
        <begin position="1"/>
        <end position="39"/>
    </location>
</feature>
<organism evidence="3 4">
    <name type="scientific">Undibacterium jejuense</name>
    <dbReference type="NCBI Taxonomy" id="1344949"/>
    <lineage>
        <taxon>Bacteria</taxon>
        <taxon>Pseudomonadati</taxon>
        <taxon>Pseudomonadota</taxon>
        <taxon>Betaproteobacteria</taxon>
        <taxon>Burkholderiales</taxon>
        <taxon>Oxalobacteraceae</taxon>
        <taxon>Undibacterium</taxon>
    </lineage>
</organism>
<evidence type="ECO:0000256" key="2">
    <source>
        <dbReference type="SAM" id="SignalP"/>
    </source>
</evidence>
<keyword evidence="2" id="KW-0732">Signal</keyword>
<dbReference type="RefSeq" id="WP_186912486.1">
    <property type="nucleotide sequence ID" value="NZ_JACOFV010000009.1"/>
</dbReference>
<dbReference type="AlphaFoldDB" id="A0A923KL29"/>
<feature type="region of interest" description="Disordered" evidence="1">
    <location>
        <begin position="188"/>
        <end position="213"/>
    </location>
</feature>
<sequence length="242" mass="26522">MKRDKAHTTRIIDHISYRLTCVFIIPLISLLFIAGNASAQTTSNQTQQPCCGVITPAGKHMLQTLDSMNVEHLWLAHEHVNWETGVADRDADYAGPGKATHCSAFAAAVGQRVGVYLLRPPEHSQILLANAQTAWLSSQAATKDGWVRLDDAKAAQSRANLGELVVIVYQSPNPKKPGHIAIVRPSLKTQSQLDKDGPQVTQAGTHNRNDWDARDAFHGHAGAWPDFVQYFSHGIHQTTPTN</sequence>
<evidence type="ECO:0008006" key="5">
    <source>
        <dbReference type="Google" id="ProtNLM"/>
    </source>
</evidence>
<name>A0A923KL29_9BURK</name>